<evidence type="ECO:0000256" key="1">
    <source>
        <dbReference type="ARBA" id="ARBA00022729"/>
    </source>
</evidence>
<dbReference type="Gene3D" id="2.60.120.260">
    <property type="entry name" value="Galactose-binding domain-like"/>
    <property type="match status" value="1"/>
</dbReference>
<dbReference type="Pfam" id="PF18962">
    <property type="entry name" value="Por_Secre_tail"/>
    <property type="match status" value="1"/>
</dbReference>
<dbReference type="Proteomes" id="UP000320643">
    <property type="component" value="Unassembled WGS sequence"/>
</dbReference>
<feature type="signal peptide" evidence="2">
    <location>
        <begin position="1"/>
        <end position="27"/>
    </location>
</feature>
<dbReference type="OrthoDB" id="9805017at2"/>
<keyword evidence="1 2" id="KW-0732">Signal</keyword>
<feature type="chain" id="PRO_5021842113" evidence="2">
    <location>
        <begin position="28"/>
        <end position="593"/>
    </location>
</feature>
<dbReference type="SUPFAM" id="SSF49785">
    <property type="entry name" value="Galactose-binding domain-like"/>
    <property type="match status" value="1"/>
</dbReference>
<dbReference type="InterPro" id="IPR039752">
    <property type="entry name" value="F-box_only"/>
</dbReference>
<dbReference type="InterPro" id="IPR026444">
    <property type="entry name" value="Secre_tail"/>
</dbReference>
<sequence length="593" mass="62007">MVKITLSINKLFKLLLFSALTCGSLNAQQCPTNITIVSDDDQCGALVSYLVAGGGATQSANGVVNPNGANGLTGWTNSTAFGTSWVVSGSGFISSYNSGSMSQVIDLTTMGMTDAYMDTLPAITVSEQYMGGTPNVGDTYNLTVQLRGEADNILATYTTGNVTCTAAWQTASHVFTGYPAGVRKIFFQHTGDDAEFWAGNYGAMTTNSTVTVAVPTSTVVQTTGIASGEVFPIGTTTNTFTITSEDNVVTTCTFDVIVTDGQAPVAIAQNFTAVLDGYGIATVAAEDINNESTDNCTNLTYSLDVTEFTCEDLGENTVTLSVSDGTNTTTATAIITVVDETAPVIVFEDATIEVDNDGNVTILSEEILAASTDNCSVATYTISPASLSCANLGPNEVTVTVTDASGNSSTETATITVTDATAPTVITQNITLSLPEVTLISINELDIDNGSFDNCGISSYSLDTQVFTCENIGENTVTLTITDNNGNTSTGTAIVTIEDPNAYCPQTVGIEGFDLNDSIIIYPNPTKGSISFDAGRLIVSKIEMFDVSARLVKSFDVAASGVFITDLSSFNAGIYFAKIYSADAFVVKRIVKE</sequence>
<dbReference type="InterPro" id="IPR013783">
    <property type="entry name" value="Ig-like_fold"/>
</dbReference>
<proteinExistence type="predicted"/>
<name>A0A552V1M7_9FLAO</name>
<dbReference type="InterPro" id="IPR007397">
    <property type="entry name" value="F-box-assoc_dom"/>
</dbReference>
<comment type="caution">
    <text evidence="4">The sequence shown here is derived from an EMBL/GenBank/DDBJ whole genome shotgun (WGS) entry which is preliminary data.</text>
</comment>
<dbReference type="GO" id="GO:0061630">
    <property type="term" value="F:ubiquitin protein ligase activity"/>
    <property type="evidence" value="ECO:0007669"/>
    <property type="project" value="TreeGrafter"/>
</dbReference>
<dbReference type="GO" id="GO:0005737">
    <property type="term" value="C:cytoplasm"/>
    <property type="evidence" value="ECO:0007669"/>
    <property type="project" value="TreeGrafter"/>
</dbReference>
<evidence type="ECO:0000313" key="5">
    <source>
        <dbReference type="Proteomes" id="UP000320643"/>
    </source>
</evidence>
<evidence type="ECO:0000313" key="4">
    <source>
        <dbReference type="EMBL" id="TRW24367.1"/>
    </source>
</evidence>
<dbReference type="RefSeq" id="WP_143373447.1">
    <property type="nucleotide sequence ID" value="NZ_VJVZ01000006.1"/>
</dbReference>
<dbReference type="AlphaFoldDB" id="A0A552V1M7"/>
<organism evidence="4 5">
    <name type="scientific">Flavobacterium zepuense</name>
    <dbReference type="NCBI Taxonomy" id="2593302"/>
    <lineage>
        <taxon>Bacteria</taxon>
        <taxon>Pseudomonadati</taxon>
        <taxon>Bacteroidota</taxon>
        <taxon>Flavobacteriia</taxon>
        <taxon>Flavobacteriales</taxon>
        <taxon>Flavobacteriaceae</taxon>
        <taxon>Flavobacterium</taxon>
    </lineage>
</organism>
<dbReference type="GO" id="GO:0031146">
    <property type="term" value="P:SCF-dependent proteasomal ubiquitin-dependent protein catabolic process"/>
    <property type="evidence" value="ECO:0007669"/>
    <property type="project" value="TreeGrafter"/>
</dbReference>
<reference evidence="4 5" key="1">
    <citation type="submission" date="2019-07" db="EMBL/GenBank/DDBJ databases">
        <title>Flavobacterium sp. nov., isolated from glacier ice.</title>
        <authorList>
            <person name="Liu Q."/>
            <person name="Xin Y.-H."/>
        </authorList>
    </citation>
    <scope>NUCLEOTIDE SEQUENCE [LARGE SCALE GENOMIC DNA]</scope>
    <source>
        <strain evidence="4 5">ZT4R6</strain>
    </source>
</reference>
<evidence type="ECO:0000259" key="3">
    <source>
        <dbReference type="PROSITE" id="PS51114"/>
    </source>
</evidence>
<gene>
    <name evidence="4" type="ORF">FMM05_11080</name>
</gene>
<dbReference type="EMBL" id="VJVZ01000006">
    <property type="protein sequence ID" value="TRW24367.1"/>
    <property type="molecule type" value="Genomic_DNA"/>
</dbReference>
<dbReference type="PANTHER" id="PTHR12125:SF5">
    <property type="entry name" value="F-BOX DOMAIN-CONTAINING PROTEIN"/>
    <property type="match status" value="1"/>
</dbReference>
<dbReference type="NCBIfam" id="TIGR04183">
    <property type="entry name" value="Por_Secre_tail"/>
    <property type="match status" value="1"/>
</dbReference>
<keyword evidence="5" id="KW-1185">Reference proteome</keyword>
<dbReference type="InterPro" id="IPR008979">
    <property type="entry name" value="Galactose-bd-like_sf"/>
</dbReference>
<dbReference type="GO" id="GO:0036503">
    <property type="term" value="P:ERAD pathway"/>
    <property type="evidence" value="ECO:0007669"/>
    <property type="project" value="TreeGrafter"/>
</dbReference>
<dbReference type="PANTHER" id="PTHR12125">
    <property type="entry name" value="F-BOX ONLY PROTEIN 6-LIKE PROTEIN"/>
    <property type="match status" value="1"/>
</dbReference>
<dbReference type="PROSITE" id="PS51114">
    <property type="entry name" value="FBA"/>
    <property type="match status" value="1"/>
</dbReference>
<dbReference type="GO" id="GO:0019005">
    <property type="term" value="C:SCF ubiquitin ligase complex"/>
    <property type="evidence" value="ECO:0007669"/>
    <property type="project" value="TreeGrafter"/>
</dbReference>
<protein>
    <submittedName>
        <fullName evidence="4">T9SS type A sorting domain-containing protein</fullName>
    </submittedName>
</protein>
<dbReference type="Gene3D" id="2.60.40.10">
    <property type="entry name" value="Immunoglobulins"/>
    <property type="match status" value="1"/>
</dbReference>
<accession>A0A552V1M7</accession>
<feature type="domain" description="FBA" evidence="3">
    <location>
        <begin position="34"/>
        <end position="214"/>
    </location>
</feature>
<dbReference type="Pfam" id="PF04300">
    <property type="entry name" value="FBA"/>
    <property type="match status" value="1"/>
</dbReference>
<evidence type="ECO:0000256" key="2">
    <source>
        <dbReference type="SAM" id="SignalP"/>
    </source>
</evidence>
<dbReference type="GO" id="GO:0006516">
    <property type="term" value="P:glycoprotein catabolic process"/>
    <property type="evidence" value="ECO:0007669"/>
    <property type="project" value="TreeGrafter"/>
</dbReference>
<dbReference type="SMART" id="SM01198">
    <property type="entry name" value="FBA"/>
    <property type="match status" value="1"/>
</dbReference>